<reference evidence="3" key="1">
    <citation type="submission" date="2021-02" db="EMBL/GenBank/DDBJ databases">
        <authorList>
            <person name="Dougan E. K."/>
            <person name="Rhodes N."/>
            <person name="Thang M."/>
            <person name="Chan C."/>
        </authorList>
    </citation>
    <scope>NUCLEOTIDE SEQUENCE</scope>
</reference>
<dbReference type="PROSITE" id="PS51471">
    <property type="entry name" value="FE2OG_OXY"/>
    <property type="match status" value="1"/>
</dbReference>
<dbReference type="Proteomes" id="UP000604046">
    <property type="component" value="Unassembled WGS sequence"/>
</dbReference>
<evidence type="ECO:0000259" key="2">
    <source>
        <dbReference type="PROSITE" id="PS51471"/>
    </source>
</evidence>
<dbReference type="InterPro" id="IPR037151">
    <property type="entry name" value="AlkB-like_sf"/>
</dbReference>
<sequence>MTKRSWPAGVTSWEDTVKFAQLLFGMDIPFENYSERLPHATEKSFLLFAKGACAEGRPLRKIQEFIPKQMEEIAEWEQNVRGNSSRPTKSQQMLGRDKSQVYYWSVQLTRASCLCRSVFGADAHQKHVPTSAEVWGTASKFAKLWDATLARNYAHFQTPHMRPIWLDKTWQVLWNWNDHKQHHHIEPHADLCATYNHLDPIASLSFGHGGVLTLTSNIKRSKTPVGPTKMLYQSDGDALLMAGQFQSEFLHGVPARRTWSELRSSSMYAGMQTWEKTGMSREIEMHQGAVTDDPHVRMNCTIRWHSSHFPGCPQAFADPSVLARPGELSTPAAGSRQRTPPKESSTQATQPLLTGAAQAPAARVQEPPVFSGIRRQDSVDEQPSSSKTQRLSSLEESHETIRHLLACIDACVRHSELFALAINGTPLVGATSVHEKTLQKIVETVDCLRRQLLIASEAVQRCGFDESKADAVNYKALDVMALAAQQRKNIQRHLGEFLVSDLRGGGSWMIETKNRPTQNCLRQDPQYRKCLLSHHQLALLLQEALSEDMMRQHQEIALDLRTHAAVLPEKVTCAKRHALAKQHLNEDLGLDSYDVPSGSVVLLKAVEIGYVSVGDGNEARRIQTNRNLWSKLTEELTVAEIATSVRSGILAALEHLRTLDVDRKFCDRTTGETASHNYDVWVWLTTATSPKR</sequence>
<feature type="compositionally biased region" description="Polar residues" evidence="1">
    <location>
        <begin position="381"/>
        <end position="392"/>
    </location>
</feature>
<dbReference type="SUPFAM" id="SSF51197">
    <property type="entry name" value="Clavaminate synthase-like"/>
    <property type="match status" value="1"/>
</dbReference>
<evidence type="ECO:0000313" key="3">
    <source>
        <dbReference type="EMBL" id="CAE7296219.1"/>
    </source>
</evidence>
<gene>
    <name evidence="3" type="ORF">SNAT2548_LOCUS15600</name>
</gene>
<accession>A0A812N0S5</accession>
<protein>
    <recommendedName>
        <fullName evidence="2">Fe2OG dioxygenase domain-containing protein</fullName>
    </recommendedName>
</protein>
<evidence type="ECO:0000313" key="4">
    <source>
        <dbReference type="Proteomes" id="UP000604046"/>
    </source>
</evidence>
<dbReference type="InterPro" id="IPR005123">
    <property type="entry name" value="Oxoglu/Fe-dep_dioxygenase_dom"/>
</dbReference>
<comment type="caution">
    <text evidence="3">The sequence shown here is derived from an EMBL/GenBank/DDBJ whole genome shotgun (WGS) entry which is preliminary data.</text>
</comment>
<name>A0A812N0S5_9DINO</name>
<keyword evidence="4" id="KW-1185">Reference proteome</keyword>
<dbReference type="AlphaFoldDB" id="A0A812N0S5"/>
<proteinExistence type="predicted"/>
<dbReference type="EMBL" id="CAJNDS010002002">
    <property type="protein sequence ID" value="CAE7296219.1"/>
    <property type="molecule type" value="Genomic_DNA"/>
</dbReference>
<evidence type="ECO:0000256" key="1">
    <source>
        <dbReference type="SAM" id="MobiDB-lite"/>
    </source>
</evidence>
<feature type="region of interest" description="Disordered" evidence="1">
    <location>
        <begin position="374"/>
        <end position="394"/>
    </location>
</feature>
<organism evidence="3 4">
    <name type="scientific">Symbiodinium natans</name>
    <dbReference type="NCBI Taxonomy" id="878477"/>
    <lineage>
        <taxon>Eukaryota</taxon>
        <taxon>Sar</taxon>
        <taxon>Alveolata</taxon>
        <taxon>Dinophyceae</taxon>
        <taxon>Suessiales</taxon>
        <taxon>Symbiodiniaceae</taxon>
        <taxon>Symbiodinium</taxon>
    </lineage>
</organism>
<feature type="region of interest" description="Disordered" evidence="1">
    <location>
        <begin position="324"/>
        <end position="348"/>
    </location>
</feature>
<dbReference type="Gene3D" id="2.60.120.590">
    <property type="entry name" value="Alpha-ketoglutarate-dependent dioxygenase AlkB-like"/>
    <property type="match status" value="1"/>
</dbReference>
<feature type="domain" description="Fe2OG dioxygenase" evidence="2">
    <location>
        <begin position="168"/>
        <end position="306"/>
    </location>
</feature>
<feature type="compositionally biased region" description="Polar residues" evidence="1">
    <location>
        <begin position="336"/>
        <end position="348"/>
    </location>
</feature>